<dbReference type="GO" id="GO:0004348">
    <property type="term" value="F:glucosylceramidase activity"/>
    <property type="evidence" value="ECO:0007669"/>
    <property type="project" value="UniProtKB-EC"/>
</dbReference>
<dbReference type="PANTHER" id="PTHR11069">
    <property type="entry name" value="GLUCOSYLCERAMIDASE"/>
    <property type="match status" value="1"/>
</dbReference>
<dbReference type="Gene3D" id="3.20.20.80">
    <property type="entry name" value="Glycosidases"/>
    <property type="match status" value="1"/>
</dbReference>
<keyword evidence="6" id="KW-0746">Sphingolipid metabolism</keyword>
<comment type="similarity">
    <text evidence="2 6">Belongs to the glycosyl hydrolase 30 family.</text>
</comment>
<evidence type="ECO:0000259" key="8">
    <source>
        <dbReference type="Pfam" id="PF02055"/>
    </source>
</evidence>
<dbReference type="InterPro" id="IPR001139">
    <property type="entry name" value="Glyco_hydro_30"/>
</dbReference>
<dbReference type="OMA" id="TEACEGP"/>
<keyword evidence="6" id="KW-0443">Lipid metabolism</keyword>
<name>A0A336LVU1_CULSO</name>
<keyword evidence="5 6" id="KW-0378">Hydrolase</keyword>
<dbReference type="InterPro" id="IPR033453">
    <property type="entry name" value="Glyco_hydro_30_TIM-barrel"/>
</dbReference>
<dbReference type="GO" id="GO:0006680">
    <property type="term" value="P:glucosylceramide catabolic process"/>
    <property type="evidence" value="ECO:0007669"/>
    <property type="project" value="TreeGrafter"/>
</dbReference>
<evidence type="ECO:0000256" key="7">
    <source>
        <dbReference type="SAM" id="SignalP"/>
    </source>
</evidence>
<dbReference type="PANTHER" id="PTHR11069:SF23">
    <property type="entry name" value="LYSOSOMAL ACID GLUCOSYLCERAMIDASE"/>
    <property type="match status" value="1"/>
</dbReference>
<evidence type="ECO:0000256" key="5">
    <source>
        <dbReference type="ARBA" id="ARBA00022801"/>
    </source>
</evidence>
<reference evidence="10" key="1">
    <citation type="submission" date="2018-07" db="EMBL/GenBank/DDBJ databases">
        <authorList>
            <person name="Quirk P.G."/>
            <person name="Krulwich T.A."/>
        </authorList>
    </citation>
    <scope>NUCLEOTIDE SEQUENCE</scope>
</reference>
<evidence type="ECO:0000256" key="6">
    <source>
        <dbReference type="RuleBase" id="RU361188"/>
    </source>
</evidence>
<evidence type="ECO:0000256" key="1">
    <source>
        <dbReference type="ARBA" id="ARBA00001013"/>
    </source>
</evidence>
<evidence type="ECO:0000313" key="10">
    <source>
        <dbReference type="EMBL" id="SSX22172.1"/>
    </source>
</evidence>
<feature type="domain" description="Glycosyl hydrolase family 30 TIM-barrel" evidence="8">
    <location>
        <begin position="157"/>
        <end position="509"/>
    </location>
</feature>
<dbReference type="Pfam" id="PF02055">
    <property type="entry name" value="Glyco_hydro_30"/>
    <property type="match status" value="1"/>
</dbReference>
<sequence length="544" mass="62159">MSGFNECRINFLLTVTILVTVINVVVPEAGSPCILRPYPDGLVCVCNSTYCDTLEFSLPTQNGSILIVSTSEQGLRFKQTEGNFNSDEKIIINDFNQNRQKSHRKSRQNQTPNIFDSRSLIKWIMNRYTKTKRQSDTKKQLDEVNIKVDHSIAHQKIVGFGGALTGSVAHLLNEMDSGLKEKILQAYFSKRTGIGYSMIRTSIGGCDFDLKPWAYNEIPKHDSKLTNFTELDERDLLKVGLFNEIKTIAEDDKIKIMAAAWSPPKWMKTNDGWTGPSALRAVYYSTWADYHMKFLELMDKANISVWAISTGNEPMNGAVWWMVVKFMSLGWSPKEQGIWVAQHLGPKLKESKFKDVLLFAGDDQRYTFPWWFDQMQIGDQNSMKFIDGFAVHWYWDTFIPPKSTLDKTSKLFPEKLIINTESCLGDKPWEFHGPELGSWARAIPYITTIIQDLHHSVSGWFDWNLVLNEQGGPNYAHNYVEAPIVKNNTIDEIYKQPIFYVLGHFSKFILPESVRLHSSSSDINVEVLAFIRPDGLTSVILYNS</sequence>
<dbReference type="GO" id="GO:0016020">
    <property type="term" value="C:membrane"/>
    <property type="evidence" value="ECO:0007669"/>
    <property type="project" value="GOC"/>
</dbReference>
<feature type="chain" id="PRO_5016465155" description="Glucosylceramidase" evidence="7">
    <location>
        <begin position="28"/>
        <end position="544"/>
    </location>
</feature>
<dbReference type="EMBL" id="UFQT01000235">
    <property type="protein sequence ID" value="SSX22172.1"/>
    <property type="molecule type" value="Genomic_DNA"/>
</dbReference>
<dbReference type="InterPro" id="IPR017853">
    <property type="entry name" value="GH"/>
</dbReference>
<dbReference type="EC" id="3.2.1.45" evidence="3 6"/>
<gene>
    <name evidence="10" type="primary">CSON006237</name>
</gene>
<protein>
    <recommendedName>
        <fullName evidence="3 6">Glucosylceramidase</fullName>
        <ecNumber evidence="3 6">3.2.1.45</ecNumber>
    </recommendedName>
</protein>
<evidence type="ECO:0000256" key="4">
    <source>
        <dbReference type="ARBA" id="ARBA00022729"/>
    </source>
</evidence>
<feature type="signal peptide" evidence="7">
    <location>
        <begin position="1"/>
        <end position="27"/>
    </location>
</feature>
<dbReference type="InterPro" id="IPR033452">
    <property type="entry name" value="GH30_C"/>
</dbReference>
<dbReference type="VEuPathDB" id="VectorBase:CSON006237"/>
<proteinExistence type="inferred from homology"/>
<keyword evidence="6" id="KW-0326">Glycosidase</keyword>
<evidence type="ECO:0000256" key="2">
    <source>
        <dbReference type="ARBA" id="ARBA00005382"/>
    </source>
</evidence>
<accession>A0A336LVU1</accession>
<evidence type="ECO:0000259" key="9">
    <source>
        <dbReference type="Pfam" id="PF17189"/>
    </source>
</evidence>
<organism evidence="10">
    <name type="scientific">Culicoides sonorensis</name>
    <name type="common">Biting midge</name>
    <dbReference type="NCBI Taxonomy" id="179676"/>
    <lineage>
        <taxon>Eukaryota</taxon>
        <taxon>Metazoa</taxon>
        <taxon>Ecdysozoa</taxon>
        <taxon>Arthropoda</taxon>
        <taxon>Hexapoda</taxon>
        <taxon>Insecta</taxon>
        <taxon>Pterygota</taxon>
        <taxon>Neoptera</taxon>
        <taxon>Endopterygota</taxon>
        <taxon>Diptera</taxon>
        <taxon>Nematocera</taxon>
        <taxon>Chironomoidea</taxon>
        <taxon>Ceratopogonidae</taxon>
        <taxon>Ceratopogoninae</taxon>
        <taxon>Culicoides</taxon>
        <taxon>Monoculicoides</taxon>
    </lineage>
</organism>
<keyword evidence="4 7" id="KW-0732">Signal</keyword>
<evidence type="ECO:0000256" key="3">
    <source>
        <dbReference type="ARBA" id="ARBA00012658"/>
    </source>
</evidence>
<dbReference type="AlphaFoldDB" id="A0A336LVU1"/>
<dbReference type="Pfam" id="PF17189">
    <property type="entry name" value="Glyco_hydro_30C"/>
    <property type="match status" value="1"/>
</dbReference>
<dbReference type="SUPFAM" id="SSF51445">
    <property type="entry name" value="(Trans)glycosidases"/>
    <property type="match status" value="1"/>
</dbReference>
<feature type="domain" description="Glycosyl hydrolase family 30 beta sandwich" evidence="9">
    <location>
        <begin position="513"/>
        <end position="543"/>
    </location>
</feature>
<comment type="catalytic activity">
    <reaction evidence="1">
        <text>a beta-D-glucosyl-(1&lt;-&gt;1')-N-acylsphing-4-enine + H2O = an N-acylsphing-4-enine + D-glucose</text>
        <dbReference type="Rhea" id="RHEA:13269"/>
        <dbReference type="ChEBI" id="CHEBI:4167"/>
        <dbReference type="ChEBI" id="CHEBI:15377"/>
        <dbReference type="ChEBI" id="CHEBI:22801"/>
        <dbReference type="ChEBI" id="CHEBI:52639"/>
        <dbReference type="EC" id="3.2.1.45"/>
    </reaction>
    <physiologicalReaction direction="left-to-right" evidence="1">
        <dbReference type="Rhea" id="RHEA:13270"/>
    </physiologicalReaction>
</comment>